<dbReference type="AlphaFoldDB" id="A0A7K1S6M1"/>
<dbReference type="Proteomes" id="UP000436006">
    <property type="component" value="Unassembled WGS sequence"/>
</dbReference>
<sequence>MKILSVVGARPNFIKLAPLHQAFLAYSTIESKIVHTGQHYDTGMSDVFFNQLRLPQPDHYLNVNPGTTTQQTADILHKFERVLNVDRPDWVLVVGDVTSTLACALTAAQMGIRVAHVEAGLRSGDSQMPEERNRILTDSLSNLLFVTEQAGLDNLQREGISSEKIHFVGNVMIDSLVQYKPEASKLNTVGTLGLLPGQYVMITMHRPANVDTEARLRKLLSLVENIASLRLVLFPIHPRTRANLLKFGLNTLLDAIPNVRLLEPQGYLEFMNLMEHAAIVITDSGGVQEETTYLQVPCLTFRESTERPVTIDLGTNQLIPDLNPETARCKVVDILRGRVKTSCIPPLWDGQAAGRIAKVFLNAEDVEESLRHSFLSR</sequence>
<gene>
    <name evidence="3" type="ORF">GO755_04375</name>
</gene>
<dbReference type="PANTHER" id="PTHR43174:SF1">
    <property type="entry name" value="UDP-N-ACETYLGLUCOSAMINE 2-EPIMERASE"/>
    <property type="match status" value="1"/>
</dbReference>
<dbReference type="EMBL" id="WPIN01000002">
    <property type="protein sequence ID" value="MVM29258.1"/>
    <property type="molecule type" value="Genomic_DNA"/>
</dbReference>
<dbReference type="PANTHER" id="PTHR43174">
    <property type="entry name" value="UDP-N-ACETYLGLUCOSAMINE 2-EPIMERASE"/>
    <property type="match status" value="1"/>
</dbReference>
<protein>
    <submittedName>
        <fullName evidence="3">UDP-N-acetylglucosamine 2-epimerase (Non-hydrolyzing)</fullName>
        <ecNumber evidence="3">5.1.3.14</ecNumber>
    </submittedName>
</protein>
<comment type="caution">
    <text evidence="3">The sequence shown here is derived from an EMBL/GenBank/DDBJ whole genome shotgun (WGS) entry which is preliminary data.</text>
</comment>
<dbReference type="InterPro" id="IPR003331">
    <property type="entry name" value="UDP_GlcNAc_Epimerase_2_dom"/>
</dbReference>
<proteinExistence type="inferred from homology"/>
<evidence type="ECO:0000256" key="1">
    <source>
        <dbReference type="RuleBase" id="RU003513"/>
    </source>
</evidence>
<name>A0A7K1S6M1_9BACT</name>
<dbReference type="EC" id="5.1.3.14" evidence="3"/>
<dbReference type="InterPro" id="IPR029767">
    <property type="entry name" value="WecB-like"/>
</dbReference>
<dbReference type="RefSeq" id="WP_157583473.1">
    <property type="nucleotide sequence ID" value="NZ_WPIN01000002.1"/>
</dbReference>
<dbReference type="SUPFAM" id="SSF53756">
    <property type="entry name" value="UDP-Glycosyltransferase/glycogen phosphorylase"/>
    <property type="match status" value="1"/>
</dbReference>
<accession>A0A7K1S6M1</accession>
<comment type="similarity">
    <text evidence="1">Belongs to the UDP-N-acetylglucosamine 2-epimerase family.</text>
</comment>
<evidence type="ECO:0000313" key="3">
    <source>
        <dbReference type="EMBL" id="MVM29258.1"/>
    </source>
</evidence>
<dbReference type="Pfam" id="PF02350">
    <property type="entry name" value="Epimerase_2"/>
    <property type="match status" value="1"/>
</dbReference>
<dbReference type="GO" id="GO:0008761">
    <property type="term" value="F:UDP-N-acetylglucosamine 2-epimerase activity"/>
    <property type="evidence" value="ECO:0007669"/>
    <property type="project" value="UniProtKB-EC"/>
</dbReference>
<dbReference type="Gene3D" id="3.40.50.2000">
    <property type="entry name" value="Glycogen Phosphorylase B"/>
    <property type="match status" value="2"/>
</dbReference>
<organism evidence="3 4">
    <name type="scientific">Spirosoma arboris</name>
    <dbReference type="NCBI Taxonomy" id="2682092"/>
    <lineage>
        <taxon>Bacteria</taxon>
        <taxon>Pseudomonadati</taxon>
        <taxon>Bacteroidota</taxon>
        <taxon>Cytophagia</taxon>
        <taxon>Cytophagales</taxon>
        <taxon>Cytophagaceae</taxon>
        <taxon>Spirosoma</taxon>
    </lineage>
</organism>
<dbReference type="CDD" id="cd03786">
    <property type="entry name" value="GTB_UDP-GlcNAc_2-Epimerase"/>
    <property type="match status" value="1"/>
</dbReference>
<keyword evidence="1 3" id="KW-0413">Isomerase</keyword>
<keyword evidence="4" id="KW-1185">Reference proteome</keyword>
<dbReference type="NCBIfam" id="TIGR00236">
    <property type="entry name" value="wecB"/>
    <property type="match status" value="1"/>
</dbReference>
<evidence type="ECO:0000259" key="2">
    <source>
        <dbReference type="Pfam" id="PF02350"/>
    </source>
</evidence>
<evidence type="ECO:0000313" key="4">
    <source>
        <dbReference type="Proteomes" id="UP000436006"/>
    </source>
</evidence>
<reference evidence="3 4" key="1">
    <citation type="submission" date="2019-12" db="EMBL/GenBank/DDBJ databases">
        <title>Spirosoma sp. HMF4905 genome sequencing and assembly.</title>
        <authorList>
            <person name="Kang H."/>
            <person name="Cha I."/>
            <person name="Kim H."/>
            <person name="Joh K."/>
        </authorList>
    </citation>
    <scope>NUCLEOTIDE SEQUENCE [LARGE SCALE GENOMIC DNA]</scope>
    <source>
        <strain evidence="3 4">HMF4905</strain>
    </source>
</reference>
<feature type="domain" description="UDP-N-acetylglucosamine 2-epimerase" evidence="2">
    <location>
        <begin position="27"/>
        <end position="359"/>
    </location>
</feature>